<name>A0A3M3BFY9_9PSED</name>
<evidence type="ECO:0000256" key="1">
    <source>
        <dbReference type="ARBA" id="ARBA00022723"/>
    </source>
</evidence>
<dbReference type="Gene3D" id="3.40.50.300">
    <property type="entry name" value="P-loop containing nucleotide triphosphate hydrolases"/>
    <property type="match status" value="1"/>
</dbReference>
<organism evidence="7 8">
    <name type="scientific">Pseudomonas caricapapayae</name>
    <dbReference type="NCBI Taxonomy" id="46678"/>
    <lineage>
        <taxon>Bacteria</taxon>
        <taxon>Pseudomonadati</taxon>
        <taxon>Pseudomonadota</taxon>
        <taxon>Gammaproteobacteria</taxon>
        <taxon>Pseudomonadales</taxon>
        <taxon>Pseudomonadaceae</taxon>
        <taxon>Pseudomonas</taxon>
    </lineage>
</organism>
<feature type="domain" description="Novel STAND NTPase 1" evidence="6">
    <location>
        <begin position="18"/>
        <end position="302"/>
    </location>
</feature>
<dbReference type="SUPFAM" id="SSF56300">
    <property type="entry name" value="Metallo-dependent phosphatases"/>
    <property type="match status" value="1"/>
</dbReference>
<keyword evidence="3" id="KW-0408">Iron</keyword>
<dbReference type="RefSeq" id="WP_122301864.1">
    <property type="nucleotide sequence ID" value="NZ_RBOC01000063.1"/>
</dbReference>
<comment type="similarity">
    <text evidence="4">Belongs to the cyclic nucleotide phosphodiesterase class-III family.</text>
</comment>
<dbReference type="Pfam" id="PF00149">
    <property type="entry name" value="Metallophos"/>
    <property type="match status" value="1"/>
</dbReference>
<dbReference type="Gene3D" id="3.60.21.10">
    <property type="match status" value="1"/>
</dbReference>
<dbReference type="AlphaFoldDB" id="A0A3M3BFY9"/>
<dbReference type="EMBL" id="RBOC01000063">
    <property type="protein sequence ID" value="RMM11638.1"/>
    <property type="molecule type" value="Genomic_DNA"/>
</dbReference>
<dbReference type="InterPro" id="IPR050884">
    <property type="entry name" value="CNP_phosphodiesterase-III"/>
</dbReference>
<dbReference type="InterPro" id="IPR029052">
    <property type="entry name" value="Metallo-depent_PP-like"/>
</dbReference>
<accession>A0A3M3BFY9</accession>
<evidence type="ECO:0000256" key="2">
    <source>
        <dbReference type="ARBA" id="ARBA00022801"/>
    </source>
</evidence>
<dbReference type="PANTHER" id="PTHR42988">
    <property type="entry name" value="PHOSPHOHYDROLASE"/>
    <property type="match status" value="1"/>
</dbReference>
<dbReference type="SUPFAM" id="SSF52540">
    <property type="entry name" value="P-loop containing nucleoside triphosphate hydrolases"/>
    <property type="match status" value="1"/>
</dbReference>
<proteinExistence type="inferred from homology"/>
<keyword evidence="1" id="KW-0479">Metal-binding</keyword>
<comment type="caution">
    <text evidence="7">The sequence shown here is derived from an EMBL/GenBank/DDBJ whole genome shotgun (WGS) entry which is preliminary data.</text>
</comment>
<evidence type="ECO:0000313" key="8">
    <source>
        <dbReference type="Proteomes" id="UP000278587"/>
    </source>
</evidence>
<evidence type="ECO:0000313" key="7">
    <source>
        <dbReference type="EMBL" id="RMM11638.1"/>
    </source>
</evidence>
<dbReference type="InterPro" id="IPR049052">
    <property type="entry name" value="nSTAND1"/>
</dbReference>
<evidence type="ECO:0000259" key="5">
    <source>
        <dbReference type="Pfam" id="PF00149"/>
    </source>
</evidence>
<dbReference type="GO" id="GO:0046872">
    <property type="term" value="F:metal ion binding"/>
    <property type="evidence" value="ECO:0007669"/>
    <property type="project" value="UniProtKB-KW"/>
</dbReference>
<protein>
    <submittedName>
        <fullName evidence="7">Uncharacterized protein</fullName>
    </submittedName>
</protein>
<feature type="domain" description="Calcineurin-like phosphoesterase" evidence="5">
    <location>
        <begin position="410"/>
        <end position="651"/>
    </location>
</feature>
<evidence type="ECO:0000256" key="3">
    <source>
        <dbReference type="ARBA" id="ARBA00023004"/>
    </source>
</evidence>
<gene>
    <name evidence="7" type="ORF">ALQ84_04618</name>
</gene>
<dbReference type="Pfam" id="PF20703">
    <property type="entry name" value="nSTAND1"/>
    <property type="match status" value="1"/>
</dbReference>
<evidence type="ECO:0000256" key="4">
    <source>
        <dbReference type="ARBA" id="ARBA00025742"/>
    </source>
</evidence>
<dbReference type="Proteomes" id="UP000278587">
    <property type="component" value="Unassembled WGS sequence"/>
</dbReference>
<evidence type="ECO:0000259" key="6">
    <source>
        <dbReference type="Pfam" id="PF20703"/>
    </source>
</evidence>
<dbReference type="InterPro" id="IPR027417">
    <property type="entry name" value="P-loop_NTPase"/>
</dbReference>
<sequence length="737" mass="82387">MAILYKNILEAFQPAKEISDPNRFSGRKSQVEKGAELLLSNDNIFIHGNRGIGKSSLARQLSLIASGNNELLRSIGSELADENFDYVICFLTRDSSITNINQLLYRLLIDENALAQWNELLGLREVGTYDLGDSLNPKLVSDFWGRVAKCATLSSNGVAVFIDEFELIDNHNGFASLIKANPGNCVFIVTGIGQTEKELVRDHKSIERQLDTGKLEVPNMSEDELRLIVAKAQEYISSEIVFEKTAVDHLVQIVNGHPYLLHLVGKHALSLAFKNKKNLIDKSTLEEALQHIASSRADRSLEDRYLKAIGNSHQRETVLRIFASVGEDVVHTTIAYPLAETQGISNPSYWVADLQKESSGSELVKVAEQYYRIQDPLFRAYVSATPPRLAGTAIGLNVTKEEHEKNFMLIQISDIHFGSKHYFSSIPVANDNIPMSDRPSLEKYFIESLSATSNRGDFLAVTGDVTQMALTDEFESAAKCITAIGNALNDGVRHSGKNIAIIPGNHDVNWSIQQADPKARYLGFSPYIRFRSSFGLHIDNQVEPERLYEIHDLIEKWNIVVVGFNSAVLEGPDDHRGYIGETQFKNAMQEINALCSERKPLKIALLHHHLLPVSSLETNLKKPDEVLRDAAYIKHSLIENGFSIALHGHRHFAHEELIDQNGDGGNKLLIVGCGSTGVVNSERASQPLQYNRLSIRQQPDNNLTVVTVAKYFFDPERRRWLQSEDHKPKTFSIPTSE</sequence>
<reference evidence="7 8" key="1">
    <citation type="submission" date="2018-08" db="EMBL/GenBank/DDBJ databases">
        <title>Recombination of ecologically and evolutionarily significant loci maintains genetic cohesion in the Pseudomonas syringae species complex.</title>
        <authorList>
            <person name="Dillon M."/>
            <person name="Thakur S."/>
            <person name="Almeida R.N.D."/>
            <person name="Weir B.S."/>
            <person name="Guttman D.S."/>
        </authorList>
    </citation>
    <scope>NUCLEOTIDE SEQUENCE [LARGE SCALE GENOMIC DNA]</scope>
    <source>
        <strain evidence="7 8">ICMP 4086</strain>
    </source>
</reference>
<dbReference type="InterPro" id="IPR004843">
    <property type="entry name" value="Calcineurin-like_PHP"/>
</dbReference>
<keyword evidence="2" id="KW-0378">Hydrolase</keyword>
<dbReference type="PANTHER" id="PTHR42988:SF2">
    <property type="entry name" value="CYCLIC NUCLEOTIDE PHOSPHODIESTERASE CBUA0032-RELATED"/>
    <property type="match status" value="1"/>
</dbReference>
<dbReference type="GO" id="GO:0016787">
    <property type="term" value="F:hydrolase activity"/>
    <property type="evidence" value="ECO:0007669"/>
    <property type="project" value="UniProtKB-KW"/>
</dbReference>